<keyword evidence="2 5" id="KW-0396">Initiation factor</keyword>
<feature type="compositionally biased region" description="Acidic residues" evidence="6">
    <location>
        <begin position="542"/>
        <end position="556"/>
    </location>
</feature>
<evidence type="ECO:0000256" key="3">
    <source>
        <dbReference type="ARBA" id="ARBA00022884"/>
    </source>
</evidence>
<evidence type="ECO:0000313" key="7">
    <source>
        <dbReference type="EnsemblMetazoa" id="GMOY006285-PA"/>
    </source>
</evidence>
<feature type="region of interest" description="Disordered" evidence="6">
    <location>
        <begin position="542"/>
        <end position="567"/>
    </location>
</feature>
<evidence type="ECO:0000313" key="8">
    <source>
        <dbReference type="Proteomes" id="UP000092444"/>
    </source>
</evidence>
<evidence type="ECO:0000256" key="1">
    <source>
        <dbReference type="ARBA" id="ARBA00022490"/>
    </source>
</evidence>
<protein>
    <recommendedName>
        <fullName evidence="5">Eukaryotic translation initiation factor 3 subunit D</fullName>
        <shortName evidence="5">eIF3d</shortName>
    </recommendedName>
    <alternativeName>
        <fullName evidence="5">Eukaryotic translation initiation factor 3 subunit 7</fullName>
    </alternativeName>
</protein>
<dbReference type="Pfam" id="PF05091">
    <property type="entry name" value="eIF-3_zeta"/>
    <property type="match status" value="1"/>
</dbReference>
<accession>A0A1B0FQU8</accession>
<dbReference type="PIRSF" id="PIRSF016281">
    <property type="entry name" value="EIF-3_zeta"/>
    <property type="match status" value="1"/>
</dbReference>
<keyword evidence="1 5" id="KW-0963">Cytoplasm</keyword>
<dbReference type="EMBL" id="CCAG010018120">
    <property type="status" value="NOT_ANNOTATED_CDS"/>
    <property type="molecule type" value="Genomic_DNA"/>
</dbReference>
<evidence type="ECO:0000256" key="2">
    <source>
        <dbReference type="ARBA" id="ARBA00022540"/>
    </source>
</evidence>
<evidence type="ECO:0000256" key="6">
    <source>
        <dbReference type="SAM" id="MobiDB-lite"/>
    </source>
</evidence>
<dbReference type="InterPro" id="IPR007783">
    <property type="entry name" value="eIF3d"/>
</dbReference>
<dbReference type="EnsemblMetazoa" id="GMOY006285-RA">
    <property type="protein sequence ID" value="GMOY006285-PA"/>
    <property type="gene ID" value="GMOY006285"/>
</dbReference>
<dbReference type="PANTHER" id="PTHR12399:SF0">
    <property type="entry name" value="EUKARYOTIC TRANSLATION INITIATION FACTOR 3 SUBUNIT D"/>
    <property type="match status" value="1"/>
</dbReference>
<evidence type="ECO:0000256" key="4">
    <source>
        <dbReference type="ARBA" id="ARBA00022917"/>
    </source>
</evidence>
<dbReference type="VEuPathDB" id="VectorBase:GMOY006285"/>
<dbReference type="GO" id="GO:0002191">
    <property type="term" value="P:cap-dependent translational initiation"/>
    <property type="evidence" value="ECO:0007669"/>
    <property type="project" value="UniProtKB-UniRule"/>
</dbReference>
<dbReference type="GO" id="GO:0005852">
    <property type="term" value="C:eukaryotic translation initiation factor 3 complex"/>
    <property type="evidence" value="ECO:0007669"/>
    <property type="project" value="UniProtKB-UniRule"/>
</dbReference>
<name>A0A1B0FQU8_GLOMM</name>
<dbReference type="GO" id="GO:0001732">
    <property type="term" value="P:formation of cytoplasmic translation initiation complex"/>
    <property type="evidence" value="ECO:0007669"/>
    <property type="project" value="UniProtKB-UniRule"/>
</dbReference>
<organism evidence="7 8">
    <name type="scientific">Glossina morsitans morsitans</name>
    <name type="common">Savannah tsetse fly</name>
    <dbReference type="NCBI Taxonomy" id="37546"/>
    <lineage>
        <taxon>Eukaryota</taxon>
        <taxon>Metazoa</taxon>
        <taxon>Ecdysozoa</taxon>
        <taxon>Arthropoda</taxon>
        <taxon>Hexapoda</taxon>
        <taxon>Insecta</taxon>
        <taxon>Pterygota</taxon>
        <taxon>Neoptera</taxon>
        <taxon>Endopterygota</taxon>
        <taxon>Diptera</taxon>
        <taxon>Brachycera</taxon>
        <taxon>Muscomorpha</taxon>
        <taxon>Hippoboscoidea</taxon>
        <taxon>Glossinidae</taxon>
        <taxon>Glossina</taxon>
    </lineage>
</organism>
<dbReference type="STRING" id="37546.A0A1B0FQU8"/>
<keyword evidence="8" id="KW-1185">Reference proteome</keyword>
<dbReference type="Proteomes" id="UP000092444">
    <property type="component" value="Unassembled WGS sequence"/>
</dbReference>
<dbReference type="PhylomeDB" id="A0A1B0FQU8"/>
<comment type="domain">
    <text evidence="5">The RNA gate region regulates mRNA cap recognition to prevent promiscuous mRNA-binding before assembly of eif3d into the full eukaryotic translation initiation factor 3 (eIF-3) complex.</text>
</comment>
<dbReference type="GO" id="GO:0003743">
    <property type="term" value="F:translation initiation factor activity"/>
    <property type="evidence" value="ECO:0007669"/>
    <property type="project" value="UniProtKB-UniRule"/>
</dbReference>
<dbReference type="PANTHER" id="PTHR12399">
    <property type="entry name" value="EUKARYOTIC TRANSLATION INITIATION FACTOR 3 SUBUNIT 7"/>
    <property type="match status" value="1"/>
</dbReference>
<dbReference type="HAMAP" id="MF_03003">
    <property type="entry name" value="eIF3d"/>
    <property type="match status" value="1"/>
</dbReference>
<comment type="subcellular location">
    <subcellularLocation>
        <location evidence="5">Cytoplasm</location>
    </subcellularLocation>
</comment>
<comment type="subunit">
    <text evidence="5">Component of the eukaryotic translation initiation factor 3 (eIF-3) complex.</text>
</comment>
<proteinExistence type="inferred from homology"/>
<dbReference type="GO" id="GO:0016282">
    <property type="term" value="C:eukaryotic 43S preinitiation complex"/>
    <property type="evidence" value="ECO:0007669"/>
    <property type="project" value="UniProtKB-UniRule"/>
</dbReference>
<dbReference type="AlphaFoldDB" id="A0A1B0FQU8"/>
<keyword evidence="4 5" id="KW-0648">Protein biosynthesis</keyword>
<dbReference type="GO" id="GO:0098808">
    <property type="term" value="F:mRNA cap binding"/>
    <property type="evidence" value="ECO:0007669"/>
    <property type="project" value="UniProtKB-UniRule"/>
</dbReference>
<evidence type="ECO:0000256" key="5">
    <source>
        <dbReference type="HAMAP-Rule" id="MF_03003"/>
    </source>
</evidence>
<sequence>MNTSSQYPRFEKPVVQFNETGWGPCELPDTFKDVPYQPFSKSDRLGKICDWTNTSSGDKKYQNKYASSFGTGNQYAYYHEEDETTFHLVDTARDQKPPHQRGRFRTNLRNTRAGRGRNTRGGLNSVMTTLGGKNIKSRDARRGMTKKFGARNVPPKIRESSVAVRSDWTSIEEMDFPRLMKLSLPNIKEGEDIITCGTLEFYDKTYDRINVKSEKPLQKIDRIVHTVTTTDDPVIRRLSKTIGNVFATDAILATIMCSTRSNYSWDIVIEKFAENTYKFVIFRFYKGDKIFMDKRDNTEFDLLTVNETSVEPPTDDDSSPNSPRNLAIEATFINHNFSQQVLKTGPNESKYKFDEPNPFISEDEDIEVASVGYRYKKWDLGSDIVLVARCEHDGVFQTPNGDHQFLSIKALNEWDSKLANGMEWRQKLDTQRGAVLANELRNNACKLAKWTVQAVLAGSDQLKLGYVSRINSRDPSRHVILGTQQFKPHEFAAQSNLSMDNAWGVLRCIIDIVMKQKDGKYLIMKDPNKPMIRLYDIPDNTFDSDDSDDGEGDDGEAFQPVYNYGNK</sequence>
<reference evidence="7" key="1">
    <citation type="submission" date="2020-05" db="UniProtKB">
        <authorList>
            <consortium name="EnsemblMetazoa"/>
        </authorList>
    </citation>
    <scope>IDENTIFICATION</scope>
    <source>
        <strain evidence="7">Yale</strain>
    </source>
</reference>
<comment type="function">
    <text evidence="5">mRNA cap-binding component of the eukaryotic translation initiation factor 3 (eIF-3) complex, which is involved in protein synthesis of a specialized repertoire of mRNAs and, together with other initiation factors, stimulates binding of mRNA and methionyl-tRNAi to the 40S ribosome. The eIF-3 complex specifically targets and initiates translation of a subset of mRNAs involved in cell proliferation. In the eIF-3 complex, eif3d specifically recognizes and binds the 7-methylguanosine cap of a subset of mRNAs.</text>
</comment>
<keyword evidence="3" id="KW-0694">RNA-binding</keyword>
<dbReference type="GO" id="GO:0033290">
    <property type="term" value="C:eukaryotic 48S preinitiation complex"/>
    <property type="evidence" value="ECO:0007669"/>
    <property type="project" value="UniProtKB-UniRule"/>
</dbReference>
<feature type="region of interest" description="RNA gate" evidence="5">
    <location>
        <begin position="299"/>
        <end position="313"/>
    </location>
</feature>
<comment type="similarity">
    <text evidence="5">Belongs to the eIF-3 subunit D family.</text>
</comment>